<dbReference type="Gene3D" id="3.40.50.720">
    <property type="entry name" value="NAD(P)-binding Rossmann-like Domain"/>
    <property type="match status" value="1"/>
</dbReference>
<feature type="domain" description="Oxidoreductase DRL-like catalytic" evidence="1">
    <location>
        <begin position="186"/>
        <end position="251"/>
    </location>
</feature>
<organism evidence="2">
    <name type="scientific">marine sediment metagenome</name>
    <dbReference type="NCBI Taxonomy" id="412755"/>
    <lineage>
        <taxon>unclassified sequences</taxon>
        <taxon>metagenomes</taxon>
        <taxon>ecological metagenomes</taxon>
    </lineage>
</organism>
<gene>
    <name evidence="2" type="ORF">S06H3_39160</name>
</gene>
<dbReference type="EMBL" id="BARV01023926">
    <property type="protein sequence ID" value="GAI42366.1"/>
    <property type="molecule type" value="Genomic_DNA"/>
</dbReference>
<evidence type="ECO:0000259" key="1">
    <source>
        <dbReference type="Pfam" id="PF21135"/>
    </source>
</evidence>
<protein>
    <recommendedName>
        <fullName evidence="1">Oxidoreductase DRL-like catalytic domain-containing protein</fullName>
    </recommendedName>
</protein>
<dbReference type="Pfam" id="PF21135">
    <property type="entry name" value="DRL_cat"/>
    <property type="match status" value="1"/>
</dbReference>
<dbReference type="AlphaFoldDB" id="X1PIM8"/>
<name>X1PIM8_9ZZZZ</name>
<dbReference type="InterPro" id="IPR048423">
    <property type="entry name" value="DRL_cat"/>
</dbReference>
<proteinExistence type="predicted"/>
<dbReference type="PANTHER" id="PTHR37850">
    <property type="entry name" value="STRU PROTEIN"/>
    <property type="match status" value="1"/>
</dbReference>
<dbReference type="SUPFAM" id="SSF51735">
    <property type="entry name" value="NAD(P)-binding Rossmann-fold domains"/>
    <property type="match status" value="1"/>
</dbReference>
<sequence>MLGLNKKLKSLANNGKSIKVAIAGVGQMGRSLVSHIRELDGMQVLAVANRDIGRITGTLKELDIGYDEIVLVESKNKINLENNNNISRITIEDSRSDISIRKKINQLAGEDKLIVADDLAVLFVLDDVDVIVDATGSPEAGAYIASNAISCKKHIVTLNVEADVTIGPLLKKMADEAGVVYTVSAGDEPAALKELYDFVDALGLEVIAAGKGKNNPLDRYANPSTLKDYAESKGSSAHMMTSFVDGTKSMI</sequence>
<comment type="caution">
    <text evidence="2">The sequence shown here is derived from an EMBL/GenBank/DDBJ whole genome shotgun (WGS) entry which is preliminary data.</text>
</comment>
<dbReference type="InterPro" id="IPR036291">
    <property type="entry name" value="NAD(P)-bd_dom_sf"/>
</dbReference>
<reference evidence="2" key="1">
    <citation type="journal article" date="2014" name="Front. Microbiol.">
        <title>High frequency of phylogenetically diverse reductive dehalogenase-homologous genes in deep subseafloor sedimentary metagenomes.</title>
        <authorList>
            <person name="Kawai M."/>
            <person name="Futagami T."/>
            <person name="Toyoda A."/>
            <person name="Takaki Y."/>
            <person name="Nishi S."/>
            <person name="Hori S."/>
            <person name="Arai W."/>
            <person name="Tsubouchi T."/>
            <person name="Morono Y."/>
            <person name="Uchiyama I."/>
            <person name="Ito T."/>
            <person name="Fujiyama A."/>
            <person name="Inagaki F."/>
            <person name="Takami H."/>
        </authorList>
    </citation>
    <scope>NUCLEOTIDE SEQUENCE</scope>
    <source>
        <strain evidence="2">Expedition CK06-06</strain>
    </source>
</reference>
<evidence type="ECO:0000313" key="2">
    <source>
        <dbReference type="EMBL" id="GAI42366.1"/>
    </source>
</evidence>
<accession>X1PIM8</accession>
<feature type="non-terminal residue" evidence="2">
    <location>
        <position position="251"/>
    </location>
</feature>
<dbReference type="PANTHER" id="PTHR37850:SF2">
    <property type="entry name" value="SAF DOMAIN PROTEIN"/>
    <property type="match status" value="1"/>
</dbReference>